<dbReference type="InterPro" id="IPR011009">
    <property type="entry name" value="Kinase-like_dom_sf"/>
</dbReference>
<dbReference type="EMBL" id="BAABRL010000008">
    <property type="protein sequence ID" value="GAA5496507.1"/>
    <property type="molecule type" value="Genomic_DNA"/>
</dbReference>
<keyword evidence="3" id="KW-0808">Transferase</keyword>
<name>A0ABP9V797_9BACT</name>
<dbReference type="PANTHER" id="PTHR44167:SF24">
    <property type="entry name" value="SERINE_THREONINE-PROTEIN KINASE CHK2"/>
    <property type="match status" value="1"/>
</dbReference>
<evidence type="ECO:0000313" key="4">
    <source>
        <dbReference type="Proteomes" id="UP001424741"/>
    </source>
</evidence>
<keyword evidence="3" id="KW-0418">Kinase</keyword>
<dbReference type="RefSeq" id="WP_346189174.1">
    <property type="nucleotide sequence ID" value="NZ_BAABRL010000008.1"/>
</dbReference>
<dbReference type="GO" id="GO:0016301">
    <property type="term" value="F:kinase activity"/>
    <property type="evidence" value="ECO:0007669"/>
    <property type="project" value="UniProtKB-KW"/>
</dbReference>
<keyword evidence="4" id="KW-1185">Reference proteome</keyword>
<dbReference type="Gene3D" id="3.30.200.20">
    <property type="entry name" value="Phosphorylase Kinase, domain 1"/>
    <property type="match status" value="1"/>
</dbReference>
<dbReference type="SMART" id="SM00220">
    <property type="entry name" value="S_TKc"/>
    <property type="match status" value="1"/>
</dbReference>
<feature type="region of interest" description="Disordered" evidence="1">
    <location>
        <begin position="279"/>
        <end position="298"/>
    </location>
</feature>
<gene>
    <name evidence="3" type="primary">rqkA</name>
    <name evidence="3" type="ORF">Rhal01_02691</name>
</gene>
<dbReference type="Pfam" id="PF00069">
    <property type="entry name" value="Pkinase"/>
    <property type="match status" value="1"/>
</dbReference>
<evidence type="ECO:0000313" key="3">
    <source>
        <dbReference type="EMBL" id="GAA5496507.1"/>
    </source>
</evidence>
<protein>
    <submittedName>
        <fullName evidence="3">DNA damage-responsive serine/threonine-protein kinase RqkA</fullName>
    </submittedName>
</protein>
<dbReference type="PANTHER" id="PTHR44167">
    <property type="entry name" value="OVARIAN-SPECIFIC SERINE/THREONINE-PROTEIN KINASE LOK-RELATED"/>
    <property type="match status" value="1"/>
</dbReference>
<feature type="compositionally biased region" description="Basic and acidic residues" evidence="1">
    <location>
        <begin position="286"/>
        <end position="298"/>
    </location>
</feature>
<dbReference type="PROSITE" id="PS50011">
    <property type="entry name" value="PROTEIN_KINASE_DOM"/>
    <property type="match status" value="1"/>
</dbReference>
<evidence type="ECO:0000256" key="1">
    <source>
        <dbReference type="SAM" id="MobiDB-lite"/>
    </source>
</evidence>
<feature type="domain" description="Protein kinase" evidence="2">
    <location>
        <begin position="5"/>
        <end position="273"/>
    </location>
</feature>
<dbReference type="SUPFAM" id="SSF56112">
    <property type="entry name" value="Protein kinase-like (PK-like)"/>
    <property type="match status" value="1"/>
</dbReference>
<dbReference type="Proteomes" id="UP001424741">
    <property type="component" value="Unassembled WGS sequence"/>
</dbReference>
<dbReference type="Gene3D" id="1.10.510.10">
    <property type="entry name" value="Transferase(Phosphotransferase) domain 1"/>
    <property type="match status" value="1"/>
</dbReference>
<sequence>MSERYQTGDCLGRGRAGSVYEAYDTQQNKSVILRRFDVPEEEYQNNRWRSEYLTITNDLKRIKHPNILEVLDSDFDEEGPFIVTDQAPGIRLSKMMPGQGTGIPLKAIYQLASQMLDAYQVAMSFGFYHYALSPSSILGYEHQDNEYHFTLMDLGHSKLIPLIANNSNDALAKTLDPALLAPEVYEGNPQGIQSSLYMLGQLLYWVSAGGHPLAGLSLRTAHAKHKAGEMPYLKGYRADMPDNFRKWIYRLIEPNPDRRPESIIEARMLMPASDEVNAEIFRPQPRKMDRRDAEPDYS</sequence>
<accession>A0ABP9V797</accession>
<dbReference type="InterPro" id="IPR000719">
    <property type="entry name" value="Prot_kinase_dom"/>
</dbReference>
<organism evidence="3 4">
    <name type="scientific">Rubritalea halochordaticola</name>
    <dbReference type="NCBI Taxonomy" id="714537"/>
    <lineage>
        <taxon>Bacteria</taxon>
        <taxon>Pseudomonadati</taxon>
        <taxon>Verrucomicrobiota</taxon>
        <taxon>Verrucomicrobiia</taxon>
        <taxon>Verrucomicrobiales</taxon>
        <taxon>Rubritaleaceae</taxon>
        <taxon>Rubritalea</taxon>
    </lineage>
</organism>
<comment type="caution">
    <text evidence="3">The sequence shown here is derived from an EMBL/GenBank/DDBJ whole genome shotgun (WGS) entry which is preliminary data.</text>
</comment>
<proteinExistence type="predicted"/>
<reference evidence="3 4" key="1">
    <citation type="submission" date="2024-02" db="EMBL/GenBank/DDBJ databases">
        <title>Rubritalea halochordaticola NBRC 107102.</title>
        <authorList>
            <person name="Ichikawa N."/>
            <person name="Katano-Makiyama Y."/>
            <person name="Hidaka K."/>
        </authorList>
    </citation>
    <scope>NUCLEOTIDE SEQUENCE [LARGE SCALE GENOMIC DNA]</scope>
    <source>
        <strain evidence="3 4">NBRC 107102</strain>
    </source>
</reference>
<evidence type="ECO:0000259" key="2">
    <source>
        <dbReference type="PROSITE" id="PS50011"/>
    </source>
</evidence>